<dbReference type="PRINTS" id="PR00176">
    <property type="entry name" value="NANEUSMPORT"/>
</dbReference>
<feature type="transmembrane region" description="Helical" evidence="6">
    <location>
        <begin position="267"/>
        <end position="293"/>
    </location>
</feature>
<dbReference type="EMBL" id="AP023416">
    <property type="protein sequence ID" value="BCK79372.1"/>
    <property type="molecule type" value="Genomic_DNA"/>
</dbReference>
<gene>
    <name evidence="7" type="ORF">MM35RIKEN_15640</name>
</gene>
<dbReference type="InterPro" id="IPR047218">
    <property type="entry name" value="YocR/YhdH-like"/>
</dbReference>
<dbReference type="InterPro" id="IPR000175">
    <property type="entry name" value="Na/ntran_symport"/>
</dbReference>
<evidence type="ECO:0000313" key="8">
    <source>
        <dbReference type="Proteomes" id="UP000681343"/>
    </source>
</evidence>
<proteinExistence type="predicted"/>
<dbReference type="CDD" id="cd10336">
    <property type="entry name" value="SLC6sbd_Tyt1-Like"/>
    <property type="match status" value="1"/>
</dbReference>
<dbReference type="Proteomes" id="UP000681343">
    <property type="component" value="Plasmid pMM35_01"/>
</dbReference>
<organism evidence="7 8">
    <name type="scientific">Vescimonas fastidiosa</name>
    <dbReference type="NCBI Taxonomy" id="2714353"/>
    <lineage>
        <taxon>Bacteria</taxon>
        <taxon>Bacillati</taxon>
        <taxon>Bacillota</taxon>
        <taxon>Clostridia</taxon>
        <taxon>Eubacteriales</taxon>
        <taxon>Oscillospiraceae</taxon>
        <taxon>Vescimonas</taxon>
    </lineage>
</organism>
<keyword evidence="4 6" id="KW-1133">Transmembrane helix</keyword>
<sequence>MEERKGFGSTFGFLMAAVGSAVGLGNIWGFPNKMGANGGFTFLIIYLILAALCGFIVMVGELALGRRTGRGVVSAYYVLSKKFKWLGWLGIIAPFLILGFYCALGGYCMKYVVLNVGNIFGAGFGNNGLGSGEVFGNMLTNQLESVIYGLIFVLLTLVIVMGGVSSGIEKFCSIGMPCLFFMLVIVIIRACTLGGNDFAVAVLQPDGSTVEQLIHSSSLDGLKYMFQPGYVTGTGYYVPATAEVAGQVVSAINGVPVVKFINEIPNFISILSTAGGQMFFSLSLGMGIMITYGSYLDKKQNIEKNALVIVICDTLIALMAGLAVMPARFSLDATGAIGGPKLLFITMQNVFNSMGTVGYVFGIIFYLLVILAAVSSSISLLEVIVAHFVDKARDAGKGDKRKSYSAIAAVAAGLLCVLVCMDGLGSNGMAPFDILKIEANGWSDCWLDFLDMVSEGVLMPLGALLMSICIGYELKPQFVDEECCLEGNAFKSKTFFNICIKSITPILMVLVLLGQLDSFFGLGLFS</sequence>
<reference evidence="7" key="1">
    <citation type="submission" date="2020-09" db="EMBL/GenBank/DDBJ databases">
        <title>New species isolated from human feces.</title>
        <authorList>
            <person name="Kitahara M."/>
            <person name="Shigeno Y."/>
            <person name="Shime M."/>
            <person name="Matsumoto Y."/>
            <person name="Nakamura S."/>
            <person name="Motooka D."/>
            <person name="Fukuoka S."/>
            <person name="Nishikawa H."/>
            <person name="Benno Y."/>
        </authorList>
    </citation>
    <scope>NUCLEOTIDE SEQUENCE</scope>
    <source>
        <strain evidence="7">MM35</strain>
        <plasmid evidence="7">pMM35_01</plasmid>
    </source>
</reference>
<evidence type="ECO:0000256" key="3">
    <source>
        <dbReference type="ARBA" id="ARBA00022692"/>
    </source>
</evidence>
<dbReference type="AlphaFoldDB" id="A0A810PZA5"/>
<dbReference type="Pfam" id="PF00209">
    <property type="entry name" value="SNF"/>
    <property type="match status" value="2"/>
</dbReference>
<dbReference type="PROSITE" id="PS50267">
    <property type="entry name" value="NA_NEUROTRAN_SYMP_3"/>
    <property type="match status" value="1"/>
</dbReference>
<keyword evidence="2" id="KW-0813">Transport</keyword>
<feature type="transmembrane region" description="Helical" evidence="6">
    <location>
        <begin position="359"/>
        <end position="385"/>
    </location>
</feature>
<geneLocation type="plasmid" evidence="7 8">
    <name>pMM35_01</name>
</geneLocation>
<feature type="transmembrane region" description="Helical" evidence="6">
    <location>
        <begin position="406"/>
        <end position="425"/>
    </location>
</feature>
<evidence type="ECO:0000256" key="6">
    <source>
        <dbReference type="SAM" id="Phobius"/>
    </source>
</evidence>
<evidence type="ECO:0000256" key="1">
    <source>
        <dbReference type="ARBA" id="ARBA00004141"/>
    </source>
</evidence>
<feature type="transmembrane region" description="Helical" evidence="6">
    <location>
        <begin position="457"/>
        <end position="474"/>
    </location>
</feature>
<keyword evidence="7" id="KW-0614">Plasmid</keyword>
<feature type="transmembrane region" description="Helical" evidence="6">
    <location>
        <begin position="305"/>
        <end position="325"/>
    </location>
</feature>
<keyword evidence="5 6" id="KW-0472">Membrane</keyword>
<feature type="transmembrane region" description="Helical" evidence="6">
    <location>
        <begin position="7"/>
        <end position="28"/>
    </location>
</feature>
<dbReference type="SUPFAM" id="SSF161070">
    <property type="entry name" value="SNF-like"/>
    <property type="match status" value="1"/>
</dbReference>
<evidence type="ECO:0000313" key="7">
    <source>
        <dbReference type="EMBL" id="BCK79372.1"/>
    </source>
</evidence>
<protein>
    <submittedName>
        <fullName evidence="7">Transporter</fullName>
    </submittedName>
</protein>
<dbReference type="GO" id="GO:0016020">
    <property type="term" value="C:membrane"/>
    <property type="evidence" value="ECO:0007669"/>
    <property type="project" value="UniProtKB-SubCell"/>
</dbReference>
<evidence type="ECO:0000256" key="2">
    <source>
        <dbReference type="ARBA" id="ARBA00022448"/>
    </source>
</evidence>
<feature type="transmembrane region" description="Helical" evidence="6">
    <location>
        <begin position="40"/>
        <end position="64"/>
    </location>
</feature>
<feature type="transmembrane region" description="Helical" evidence="6">
    <location>
        <begin position="495"/>
        <end position="516"/>
    </location>
</feature>
<name>A0A810PZA5_9FIRM</name>
<keyword evidence="3 6" id="KW-0812">Transmembrane</keyword>
<feature type="transmembrane region" description="Helical" evidence="6">
    <location>
        <begin position="146"/>
        <end position="164"/>
    </location>
</feature>
<evidence type="ECO:0000256" key="4">
    <source>
        <dbReference type="ARBA" id="ARBA00022989"/>
    </source>
</evidence>
<dbReference type="InterPro" id="IPR037272">
    <property type="entry name" value="SNS_sf"/>
</dbReference>
<evidence type="ECO:0000256" key="5">
    <source>
        <dbReference type="ARBA" id="ARBA00023136"/>
    </source>
</evidence>
<dbReference type="PANTHER" id="PTHR42948">
    <property type="entry name" value="TRANSPORTER"/>
    <property type="match status" value="1"/>
</dbReference>
<dbReference type="KEGG" id="vfa:MM35RIKEN_15640"/>
<dbReference type="PANTHER" id="PTHR42948:SF1">
    <property type="entry name" value="TRANSPORTER"/>
    <property type="match status" value="1"/>
</dbReference>
<accession>A0A810PZA5</accession>
<comment type="subcellular location">
    <subcellularLocation>
        <location evidence="1">Membrane</location>
        <topology evidence="1">Multi-pass membrane protein</topology>
    </subcellularLocation>
</comment>
<dbReference type="RefSeq" id="WP_212820898.1">
    <property type="nucleotide sequence ID" value="NZ_AP023416.1"/>
</dbReference>
<keyword evidence="8" id="KW-1185">Reference proteome</keyword>
<feature type="transmembrane region" description="Helical" evidence="6">
    <location>
        <begin position="171"/>
        <end position="190"/>
    </location>
</feature>
<feature type="transmembrane region" description="Helical" evidence="6">
    <location>
        <begin position="85"/>
        <end position="107"/>
    </location>
</feature>